<dbReference type="RefSeq" id="WP_068257968.1">
    <property type="nucleotide sequence ID" value="NZ_LWSK01000001.1"/>
</dbReference>
<dbReference type="GO" id="GO:0032299">
    <property type="term" value="C:ribonuclease H2 complex"/>
    <property type="evidence" value="ECO:0007669"/>
    <property type="project" value="TreeGrafter"/>
</dbReference>
<evidence type="ECO:0000256" key="2">
    <source>
        <dbReference type="ARBA" id="ARBA00004496"/>
    </source>
</evidence>
<comment type="caution">
    <text evidence="6">The sequence shown here is derived from an EMBL/GenBank/DDBJ whole genome shotgun (WGS) entry which is preliminary data.</text>
</comment>
<dbReference type="PANTHER" id="PTHR10954">
    <property type="entry name" value="RIBONUCLEASE H2 SUBUNIT A"/>
    <property type="match status" value="1"/>
</dbReference>
<comment type="subcellular location">
    <subcellularLocation>
        <location evidence="2">Cytoplasm</location>
    </subcellularLocation>
</comment>
<dbReference type="GO" id="GO:0043137">
    <property type="term" value="P:DNA replication, removal of RNA primer"/>
    <property type="evidence" value="ECO:0007669"/>
    <property type="project" value="TreeGrafter"/>
</dbReference>
<reference evidence="6 7" key="1">
    <citation type="submission" date="2019-08" db="EMBL/GenBank/DDBJ databases">
        <title>Deep-cultivation of Planctomycetes and their phenomic and genomic characterization uncovers novel biology.</title>
        <authorList>
            <person name="Wiegand S."/>
            <person name="Jogler M."/>
            <person name="Boedeker C."/>
            <person name="Pinto D."/>
            <person name="Vollmers J."/>
            <person name="Rivas-Marin E."/>
            <person name="Kohn T."/>
            <person name="Peeters S.H."/>
            <person name="Heuer A."/>
            <person name="Rast P."/>
            <person name="Oberbeckmann S."/>
            <person name="Bunk B."/>
            <person name="Jeske O."/>
            <person name="Meyerdierks A."/>
            <person name="Storesund J.E."/>
            <person name="Kallscheuer N."/>
            <person name="Luecker S."/>
            <person name="Lage O.M."/>
            <person name="Pohl T."/>
            <person name="Merkel B.J."/>
            <person name="Hornburger P."/>
            <person name="Mueller R.-W."/>
            <person name="Bruemmer F."/>
            <person name="Labrenz M."/>
            <person name="Spormann A.M."/>
            <person name="Op Den Camp H."/>
            <person name="Overmann J."/>
            <person name="Amann R."/>
            <person name="Jetten M.S.M."/>
            <person name="Mascher T."/>
            <person name="Medema M.H."/>
            <person name="Devos D.P."/>
            <person name="Kaster A.-K."/>
            <person name="Ovreas L."/>
            <person name="Rohde M."/>
            <person name="Galperin M.Y."/>
            <person name="Jogler C."/>
        </authorList>
    </citation>
    <scope>NUCLEOTIDE SEQUENCE [LARGE SCALE GENOMIC DNA]</scope>
    <source>
        <strain evidence="6 7">LF1</strain>
    </source>
</reference>
<dbReference type="Proteomes" id="UP000322699">
    <property type="component" value="Unassembled WGS sequence"/>
</dbReference>
<evidence type="ECO:0000313" key="6">
    <source>
        <dbReference type="EMBL" id="KAA1261429.1"/>
    </source>
</evidence>
<dbReference type="InterPro" id="IPR036397">
    <property type="entry name" value="RNaseH_sf"/>
</dbReference>
<comment type="function">
    <text evidence="1">Endonuclease that specifically degrades the RNA of RNA-DNA hybrids.</text>
</comment>
<sequence>MLLIATDEAGYGPKLGPLVVAAVVGRIESGSVSLQKDEVVAAFQPMINPVLIDGRKVRIDDSKSVYKSGAGLSGLHHVVSASHHWCGNRLNDVMDIIRHVANEDQQDIAAAPWLDRIEPQPLTPETETAAAINQWRSAGFDLIDVQARVITAKRFNQFCCDGQNKADLLTASTLGLVRDAISQDKQGDDIQVFCDRHGGRRYYADAIRSFFPEANTEAISETKLESVYHGSVGDRQIRFAFTVKGDRFTPVALASMHAKYLRERFMGSLNAYFLSHHQGENSPKPTAGYPVDADRFLEEISATITQEGIDHADLVRAR</sequence>
<proteinExistence type="inferred from homology"/>
<keyword evidence="5" id="KW-0963">Cytoplasm</keyword>
<comment type="similarity">
    <text evidence="3">Belongs to the RNase HII family. RnhC subfamily.</text>
</comment>
<protein>
    <recommendedName>
        <fullName evidence="4">Ribonuclease HIII</fullName>
    </recommendedName>
</protein>
<dbReference type="GO" id="GO:0004523">
    <property type="term" value="F:RNA-DNA hybrid ribonuclease activity"/>
    <property type="evidence" value="ECO:0007669"/>
    <property type="project" value="InterPro"/>
</dbReference>
<dbReference type="EMBL" id="VRLW01000001">
    <property type="protein sequence ID" value="KAA1261429.1"/>
    <property type="molecule type" value="Genomic_DNA"/>
</dbReference>
<gene>
    <name evidence="6" type="ORF">LF1_39770</name>
</gene>
<evidence type="ECO:0000256" key="3">
    <source>
        <dbReference type="ARBA" id="ARBA00008378"/>
    </source>
</evidence>
<accession>A0A5B1CNP4</accession>
<dbReference type="Gene3D" id="3.30.420.10">
    <property type="entry name" value="Ribonuclease H-like superfamily/Ribonuclease H"/>
    <property type="match status" value="2"/>
</dbReference>
<dbReference type="InterPro" id="IPR012337">
    <property type="entry name" value="RNaseH-like_sf"/>
</dbReference>
<dbReference type="SUPFAM" id="SSF53098">
    <property type="entry name" value="Ribonuclease H-like"/>
    <property type="match status" value="1"/>
</dbReference>
<name>A0A5B1CNP4_9BACT</name>
<dbReference type="GO" id="GO:0006298">
    <property type="term" value="P:mismatch repair"/>
    <property type="evidence" value="ECO:0007669"/>
    <property type="project" value="TreeGrafter"/>
</dbReference>
<dbReference type="GO" id="GO:0005737">
    <property type="term" value="C:cytoplasm"/>
    <property type="evidence" value="ECO:0007669"/>
    <property type="project" value="UniProtKB-SubCell"/>
</dbReference>
<dbReference type="AlphaFoldDB" id="A0A5B1CNP4"/>
<keyword evidence="7" id="KW-1185">Reference proteome</keyword>
<evidence type="ECO:0000256" key="4">
    <source>
        <dbReference type="ARBA" id="ARBA00021407"/>
    </source>
</evidence>
<evidence type="ECO:0000256" key="5">
    <source>
        <dbReference type="ARBA" id="ARBA00022490"/>
    </source>
</evidence>
<dbReference type="InterPro" id="IPR001352">
    <property type="entry name" value="RNase_HII/HIII"/>
</dbReference>
<evidence type="ECO:0000313" key="7">
    <source>
        <dbReference type="Proteomes" id="UP000322699"/>
    </source>
</evidence>
<evidence type="ECO:0000256" key="1">
    <source>
        <dbReference type="ARBA" id="ARBA00004065"/>
    </source>
</evidence>
<dbReference type="GO" id="GO:0003723">
    <property type="term" value="F:RNA binding"/>
    <property type="evidence" value="ECO:0007669"/>
    <property type="project" value="InterPro"/>
</dbReference>
<organism evidence="6 7">
    <name type="scientific">Rubripirellula obstinata</name>
    <dbReference type="NCBI Taxonomy" id="406547"/>
    <lineage>
        <taxon>Bacteria</taxon>
        <taxon>Pseudomonadati</taxon>
        <taxon>Planctomycetota</taxon>
        <taxon>Planctomycetia</taxon>
        <taxon>Pirellulales</taxon>
        <taxon>Pirellulaceae</taxon>
        <taxon>Rubripirellula</taxon>
    </lineage>
</organism>
<dbReference type="OrthoDB" id="5498373at2"/>
<dbReference type="PANTHER" id="PTHR10954:SF23">
    <property type="entry name" value="RIBONUCLEASE"/>
    <property type="match status" value="1"/>
</dbReference>